<dbReference type="PANTHER" id="PTHR33240">
    <property type="entry name" value="OS08G0508500 PROTEIN"/>
    <property type="match status" value="1"/>
</dbReference>
<dbReference type="AlphaFoldDB" id="A0A371GSD8"/>
<accession>A0A371GSD8</accession>
<name>A0A371GSD8_MUCPR</name>
<dbReference type="Proteomes" id="UP000257109">
    <property type="component" value="Unassembled WGS sequence"/>
</dbReference>
<protein>
    <submittedName>
        <fullName evidence="1">Uncharacterized protein</fullName>
    </submittedName>
</protein>
<proteinExistence type="predicted"/>
<reference evidence="1" key="1">
    <citation type="submission" date="2018-05" db="EMBL/GenBank/DDBJ databases">
        <title>Draft genome of Mucuna pruriens seed.</title>
        <authorList>
            <person name="Nnadi N.E."/>
            <person name="Vos R."/>
            <person name="Hasami M.H."/>
            <person name="Devisetty U.K."/>
            <person name="Aguiy J.C."/>
        </authorList>
    </citation>
    <scope>NUCLEOTIDE SEQUENCE [LARGE SCALE GENOMIC DNA]</scope>
    <source>
        <strain evidence="1">JCA_2017</strain>
    </source>
</reference>
<keyword evidence="2" id="KW-1185">Reference proteome</keyword>
<gene>
    <name evidence="1" type="ORF">CR513_24267</name>
</gene>
<organism evidence="1 2">
    <name type="scientific">Mucuna pruriens</name>
    <name type="common">Velvet bean</name>
    <name type="synonym">Dolichos pruriens</name>
    <dbReference type="NCBI Taxonomy" id="157652"/>
    <lineage>
        <taxon>Eukaryota</taxon>
        <taxon>Viridiplantae</taxon>
        <taxon>Streptophyta</taxon>
        <taxon>Embryophyta</taxon>
        <taxon>Tracheophyta</taxon>
        <taxon>Spermatophyta</taxon>
        <taxon>Magnoliopsida</taxon>
        <taxon>eudicotyledons</taxon>
        <taxon>Gunneridae</taxon>
        <taxon>Pentapetalae</taxon>
        <taxon>rosids</taxon>
        <taxon>fabids</taxon>
        <taxon>Fabales</taxon>
        <taxon>Fabaceae</taxon>
        <taxon>Papilionoideae</taxon>
        <taxon>50 kb inversion clade</taxon>
        <taxon>NPAAA clade</taxon>
        <taxon>indigoferoid/millettioid clade</taxon>
        <taxon>Phaseoleae</taxon>
        <taxon>Mucuna</taxon>
    </lineage>
</organism>
<evidence type="ECO:0000313" key="1">
    <source>
        <dbReference type="EMBL" id="RDX93465.1"/>
    </source>
</evidence>
<dbReference type="EMBL" id="QJKJ01004603">
    <property type="protein sequence ID" value="RDX93465.1"/>
    <property type="molecule type" value="Genomic_DNA"/>
</dbReference>
<comment type="caution">
    <text evidence="1">The sequence shown here is derived from an EMBL/GenBank/DDBJ whole genome shotgun (WGS) entry which is preliminary data.</text>
</comment>
<dbReference type="PANTHER" id="PTHR33240:SF15">
    <property type="entry name" value="GAG-PRO-LIKE PROTEIN"/>
    <property type="match status" value="1"/>
</dbReference>
<evidence type="ECO:0000313" key="2">
    <source>
        <dbReference type="Proteomes" id="UP000257109"/>
    </source>
</evidence>
<sequence length="156" mass="18228">MVNFELVNMGKSTNIMYCDLFEKLQIPKKDLFLHPKELIKFTRDQIKPFRHIGLLVTFEEALLAKTIKVQFLVVHFLFAYNVILERTTINTLGVIASIVHLAIKYTYQGAIFTIEGVKPLSRANADEANLDKYRVIMEMRRLQIVKEIQQLNKRMK</sequence>
<feature type="non-terminal residue" evidence="1">
    <location>
        <position position="1"/>
    </location>
</feature>
<dbReference type="OrthoDB" id="10633152at2759"/>